<comment type="similarity">
    <text evidence="10">Belongs to the adenylate cyclase family. DacA/CdaA subfamily.</text>
</comment>
<evidence type="ECO:0000256" key="4">
    <source>
        <dbReference type="ARBA" id="ARBA00022692"/>
    </source>
</evidence>
<keyword evidence="8 10" id="KW-1133">Transmembrane helix</keyword>
<organism evidence="12 13">
    <name type="scientific">Dialister micraerophilus DSM 19965</name>
    <dbReference type="NCBI Taxonomy" id="888062"/>
    <lineage>
        <taxon>Bacteria</taxon>
        <taxon>Bacillati</taxon>
        <taxon>Bacillota</taxon>
        <taxon>Negativicutes</taxon>
        <taxon>Veillonellales</taxon>
        <taxon>Veillonellaceae</taxon>
        <taxon>Dialister</taxon>
    </lineage>
</organism>
<proteinExistence type="inferred from homology"/>
<keyword evidence="6 10" id="KW-0547">Nucleotide-binding</keyword>
<evidence type="ECO:0000259" key="11">
    <source>
        <dbReference type="PROSITE" id="PS51794"/>
    </source>
</evidence>
<dbReference type="HOGENOM" id="CLU_038561_0_1_9"/>
<comment type="subunit">
    <text evidence="10">Probably a homodimer.</text>
</comment>
<dbReference type="InterPro" id="IPR014046">
    <property type="entry name" value="C-di-AMP_synthase"/>
</dbReference>
<dbReference type="InterPro" id="IPR034701">
    <property type="entry name" value="CdaA"/>
</dbReference>
<dbReference type="NCBIfam" id="TIGR00159">
    <property type="entry name" value="diadenylate cyclase CdaA"/>
    <property type="match status" value="1"/>
</dbReference>
<keyword evidence="2 10" id="KW-1003">Cell membrane</keyword>
<name>F2BXP0_9FIRM</name>
<evidence type="ECO:0000256" key="10">
    <source>
        <dbReference type="HAMAP-Rule" id="MF_01499"/>
    </source>
</evidence>
<dbReference type="GO" id="GO:0106408">
    <property type="term" value="F:diadenylate cyclase activity"/>
    <property type="evidence" value="ECO:0007669"/>
    <property type="project" value="UniProtKB-EC"/>
</dbReference>
<keyword evidence="7 10" id="KW-0067">ATP-binding</keyword>
<keyword evidence="9 10" id="KW-0472">Membrane</keyword>
<dbReference type="GO" id="GO:0006171">
    <property type="term" value="P:cAMP biosynthetic process"/>
    <property type="evidence" value="ECO:0007669"/>
    <property type="project" value="InterPro"/>
</dbReference>
<evidence type="ECO:0000313" key="13">
    <source>
        <dbReference type="Proteomes" id="UP000003503"/>
    </source>
</evidence>
<sequence>MKMSIFQQLSLAYYGIGIWDVVDILVVAFFFYRIYALIKNTRATALLKGLLFLGFLSLLSGSLQLHVVNWILEKLMTVLIVALPVVFQPELRRALEQIGRGKLYISSQVMNETDWESVIDDVVEASEIMAEKRIGALIVFECSVGLDDYIDSGIRVDGLVSKELLGNIFIVNTPLHDGAVIIREGRIMAAGCLLPLTRDRSLSSEMGTRHRAAIGLSEQADCVVVVVSEETGIISYAYGGHIYRHMDSESLRNRLRTFLLQKKNRSVGNILQKWSPLK</sequence>
<accession>F2BXP0</accession>
<protein>
    <recommendedName>
        <fullName evidence="10">Diadenylate cyclase</fullName>
        <shortName evidence="10">DAC</shortName>
        <ecNumber evidence="10">2.7.7.85</ecNumber>
    </recommendedName>
    <alternativeName>
        <fullName evidence="10">Cyclic-di-AMP synthase</fullName>
        <shortName evidence="10">c-di-AMP synthase</shortName>
    </alternativeName>
</protein>
<dbReference type="eggNOG" id="COG1624">
    <property type="taxonomic scope" value="Bacteria"/>
</dbReference>
<evidence type="ECO:0000256" key="8">
    <source>
        <dbReference type="ARBA" id="ARBA00022989"/>
    </source>
</evidence>
<evidence type="ECO:0000256" key="3">
    <source>
        <dbReference type="ARBA" id="ARBA00022679"/>
    </source>
</evidence>
<keyword evidence="4 10" id="KW-0812">Transmembrane</keyword>
<dbReference type="InterPro" id="IPR036888">
    <property type="entry name" value="DNA_integrity_DisA_N_sf"/>
</dbReference>
<feature type="domain" description="DAC" evidence="11">
    <location>
        <begin position="88"/>
        <end position="248"/>
    </location>
</feature>
<evidence type="ECO:0000313" key="12">
    <source>
        <dbReference type="EMBL" id="EGF13311.1"/>
    </source>
</evidence>
<dbReference type="Gene3D" id="3.40.1700.10">
    <property type="entry name" value="DNA integrity scanning protein, DisA, N-terminal domain"/>
    <property type="match status" value="1"/>
</dbReference>
<evidence type="ECO:0000256" key="2">
    <source>
        <dbReference type="ARBA" id="ARBA00022475"/>
    </source>
</evidence>
<dbReference type="PANTHER" id="PTHR34185:SF1">
    <property type="entry name" value="DIADENYLATE CYCLASE"/>
    <property type="match status" value="1"/>
</dbReference>
<dbReference type="Proteomes" id="UP000003503">
    <property type="component" value="Unassembled WGS sequence"/>
</dbReference>
<evidence type="ECO:0000256" key="5">
    <source>
        <dbReference type="ARBA" id="ARBA00022695"/>
    </source>
</evidence>
<dbReference type="SUPFAM" id="SSF143597">
    <property type="entry name" value="YojJ-like"/>
    <property type="match status" value="1"/>
</dbReference>
<dbReference type="EC" id="2.7.7.85" evidence="10"/>
<dbReference type="GO" id="GO:0005524">
    <property type="term" value="F:ATP binding"/>
    <property type="evidence" value="ECO:0007669"/>
    <property type="project" value="UniProtKB-UniRule"/>
</dbReference>
<dbReference type="InterPro" id="IPR003390">
    <property type="entry name" value="DNA_integrity_scan_DisA_N"/>
</dbReference>
<dbReference type="STRING" id="888062.HMPREF9083_0958"/>
<keyword evidence="3 10" id="KW-0808">Transferase</keyword>
<dbReference type="AlphaFoldDB" id="F2BXP0"/>
<dbReference type="FunFam" id="3.40.1700.10:FF:000002">
    <property type="entry name" value="Diadenylate cyclase"/>
    <property type="match status" value="1"/>
</dbReference>
<comment type="function">
    <text evidence="10">Catalyzes the condensation of 2 ATP molecules into cyclic di-AMP (c-di-AMP), a second messenger used to regulate differing processes in different bacteria.</text>
</comment>
<dbReference type="EMBL" id="AFBB01000018">
    <property type="protein sequence ID" value="EGF13311.1"/>
    <property type="molecule type" value="Genomic_DNA"/>
</dbReference>
<keyword evidence="5 10" id="KW-0548">Nucleotidyltransferase</keyword>
<dbReference type="InterPro" id="IPR050338">
    <property type="entry name" value="DisA"/>
</dbReference>
<keyword evidence="13" id="KW-1185">Reference proteome</keyword>
<dbReference type="PIRSF" id="PIRSF004793">
    <property type="entry name" value="UCP004793"/>
    <property type="match status" value="1"/>
</dbReference>
<dbReference type="InterPro" id="IPR045585">
    <property type="entry name" value="CdaA_N"/>
</dbReference>
<feature type="transmembrane region" description="Helical" evidence="10">
    <location>
        <begin position="12"/>
        <end position="32"/>
    </location>
</feature>
<comment type="catalytic activity">
    <reaction evidence="1 10">
        <text>2 ATP = 3',3'-c-di-AMP + 2 diphosphate</text>
        <dbReference type="Rhea" id="RHEA:35655"/>
        <dbReference type="ChEBI" id="CHEBI:30616"/>
        <dbReference type="ChEBI" id="CHEBI:33019"/>
        <dbReference type="ChEBI" id="CHEBI:71500"/>
        <dbReference type="EC" id="2.7.7.85"/>
    </reaction>
</comment>
<dbReference type="GO" id="GO:0004016">
    <property type="term" value="F:adenylate cyclase activity"/>
    <property type="evidence" value="ECO:0007669"/>
    <property type="project" value="UniProtKB-UniRule"/>
</dbReference>
<evidence type="ECO:0000256" key="1">
    <source>
        <dbReference type="ARBA" id="ARBA00000877"/>
    </source>
</evidence>
<reference evidence="12 13" key="1">
    <citation type="submission" date="2011-02" db="EMBL/GenBank/DDBJ databases">
        <authorList>
            <person name="Muzny D."/>
            <person name="Qin X."/>
            <person name="Deng J."/>
            <person name="Jiang H."/>
            <person name="Liu Y."/>
            <person name="Qu J."/>
            <person name="Song X.-Z."/>
            <person name="Zhang L."/>
            <person name="Thornton R."/>
            <person name="Coyle M."/>
            <person name="Francisco L."/>
            <person name="Jackson L."/>
            <person name="Javaid M."/>
            <person name="Korchina V."/>
            <person name="Kovar C."/>
            <person name="Mata R."/>
            <person name="Mathew T."/>
            <person name="Ngo R."/>
            <person name="Nguyen L."/>
            <person name="Nguyen N."/>
            <person name="Okwuonu G."/>
            <person name="Ongeri F."/>
            <person name="Pham C."/>
            <person name="Simmons D."/>
            <person name="Wilczek-Boney K."/>
            <person name="Hale W."/>
            <person name="Jakkamsetti A."/>
            <person name="Pham P."/>
            <person name="Ruth R."/>
            <person name="San Lucas F."/>
            <person name="Warren J."/>
            <person name="Zhang J."/>
            <person name="Zhao Z."/>
            <person name="Zhou C."/>
            <person name="Zhu D."/>
            <person name="Lee S."/>
            <person name="Bess C."/>
            <person name="Blankenburg K."/>
            <person name="Forbes L."/>
            <person name="Fu Q."/>
            <person name="Gubbala S."/>
            <person name="Hirani K."/>
            <person name="Jayaseelan J.C."/>
            <person name="Lara F."/>
            <person name="Munidasa M."/>
            <person name="Palculict T."/>
            <person name="Patil S."/>
            <person name="Pu L.-L."/>
            <person name="Saada N."/>
            <person name="Tang L."/>
            <person name="Weissenberger G."/>
            <person name="Zhu Y."/>
            <person name="Hemphill L."/>
            <person name="Shang Y."/>
            <person name="Youmans B."/>
            <person name="Ayvaz T."/>
            <person name="Ross M."/>
            <person name="Santibanez J."/>
            <person name="Aqrawi P."/>
            <person name="Gross S."/>
            <person name="Joshi V."/>
            <person name="Fowler G."/>
            <person name="Nazareth L."/>
            <person name="Reid J."/>
            <person name="Worley K."/>
            <person name="Petrosino J."/>
            <person name="Highlander S."/>
            <person name="Gibbs R."/>
        </authorList>
    </citation>
    <scope>NUCLEOTIDE SEQUENCE [LARGE SCALE GENOMIC DNA]</scope>
    <source>
        <strain evidence="12 13">DSM 19965</strain>
    </source>
</reference>
<dbReference type="Pfam" id="PF02457">
    <property type="entry name" value="DAC"/>
    <property type="match status" value="1"/>
</dbReference>
<dbReference type="PROSITE" id="PS51794">
    <property type="entry name" value="DAC"/>
    <property type="match status" value="1"/>
</dbReference>
<evidence type="ECO:0000256" key="9">
    <source>
        <dbReference type="ARBA" id="ARBA00023136"/>
    </source>
</evidence>
<comment type="caution">
    <text evidence="12">The sequence shown here is derived from an EMBL/GenBank/DDBJ whole genome shotgun (WGS) entry which is preliminary data.</text>
</comment>
<evidence type="ECO:0000256" key="7">
    <source>
        <dbReference type="ARBA" id="ARBA00022840"/>
    </source>
</evidence>
<dbReference type="HAMAP" id="MF_01499">
    <property type="entry name" value="DacA"/>
    <property type="match status" value="1"/>
</dbReference>
<comment type="caution">
    <text evidence="10">Lacks conserved residue(s) required for the propagation of feature annotation.</text>
</comment>
<dbReference type="Pfam" id="PF19293">
    <property type="entry name" value="CdaA_N"/>
    <property type="match status" value="1"/>
</dbReference>
<gene>
    <name evidence="10" type="primary">dacA</name>
    <name evidence="12" type="ORF">HMPREF9083_0958</name>
</gene>
<evidence type="ECO:0000256" key="6">
    <source>
        <dbReference type="ARBA" id="ARBA00022741"/>
    </source>
</evidence>
<dbReference type="PANTHER" id="PTHR34185">
    <property type="entry name" value="DIADENYLATE CYCLASE"/>
    <property type="match status" value="1"/>
</dbReference>
<feature type="transmembrane region" description="Helical" evidence="10">
    <location>
        <begin position="44"/>
        <end position="61"/>
    </location>
</feature>